<keyword evidence="1" id="KW-0472">Membrane</keyword>
<dbReference type="NCBIfam" id="NF037947">
    <property type="entry name" value="holin_4"/>
    <property type="match status" value="1"/>
</dbReference>
<keyword evidence="1" id="KW-1133">Transmembrane helix</keyword>
<keyword evidence="1" id="KW-0812">Transmembrane</keyword>
<feature type="transmembrane region" description="Helical" evidence="1">
    <location>
        <begin position="12"/>
        <end position="33"/>
    </location>
</feature>
<accession>A0A0W0VF93</accession>
<evidence type="ECO:0000313" key="2">
    <source>
        <dbReference type="EMBL" id="KTD18819.1"/>
    </source>
</evidence>
<dbReference type="AlphaFoldDB" id="A0A0W0VF93"/>
<protein>
    <submittedName>
        <fullName evidence="2">Uncharacterized protein</fullName>
    </submittedName>
</protein>
<dbReference type="EMBL" id="LNYI01000057">
    <property type="protein sequence ID" value="KTD18819.1"/>
    <property type="molecule type" value="Genomic_DNA"/>
</dbReference>
<keyword evidence="3" id="KW-1185">Reference proteome</keyword>
<dbReference type="eggNOG" id="ENOG5033G06">
    <property type="taxonomic scope" value="Bacteria"/>
</dbReference>
<name>A0A0W0VF93_9GAMM</name>
<evidence type="ECO:0000256" key="1">
    <source>
        <dbReference type="SAM" id="Phobius"/>
    </source>
</evidence>
<comment type="caution">
    <text evidence="2">The sequence shown here is derived from an EMBL/GenBank/DDBJ whole genome shotgun (WGS) entry which is preliminary data.</text>
</comment>
<evidence type="ECO:0000313" key="3">
    <source>
        <dbReference type="Proteomes" id="UP000054869"/>
    </source>
</evidence>
<dbReference type="PATRIC" id="fig|45067.4.peg.2542"/>
<gene>
    <name evidence="2" type="ORF">Llan_2422</name>
</gene>
<proteinExistence type="predicted"/>
<reference evidence="2 3" key="1">
    <citation type="submission" date="2015-11" db="EMBL/GenBank/DDBJ databases">
        <title>Genomic analysis of 38 Legionella species identifies large and diverse effector repertoires.</title>
        <authorList>
            <person name="Burstein D."/>
            <person name="Amaro F."/>
            <person name="Zusman T."/>
            <person name="Lifshitz Z."/>
            <person name="Cohen O."/>
            <person name="Gilbert J.A."/>
            <person name="Pupko T."/>
            <person name="Shuman H.A."/>
            <person name="Segal G."/>
        </authorList>
    </citation>
    <scope>NUCLEOTIDE SEQUENCE [LARGE SCALE GENOMIC DNA]</scope>
    <source>
        <strain evidence="2 3">ATCC 49751</strain>
    </source>
</reference>
<dbReference type="RefSeq" id="WP_028372527.1">
    <property type="nucleotide sequence ID" value="NZ_CAAAJD010000004.1"/>
</dbReference>
<sequence>MEKCKLSPVALGLSLGVIWGVSILLLGLIATFYEYGRPFVTAVGVLYVGYQPTILGSFLGGLIAFIDSFIGGVIIAWLYNLFLCCCRKKDKSE</sequence>
<organism evidence="2 3">
    <name type="scientific">Legionella lansingensis</name>
    <dbReference type="NCBI Taxonomy" id="45067"/>
    <lineage>
        <taxon>Bacteria</taxon>
        <taxon>Pseudomonadati</taxon>
        <taxon>Pseudomonadota</taxon>
        <taxon>Gammaproteobacteria</taxon>
        <taxon>Legionellales</taxon>
        <taxon>Legionellaceae</taxon>
        <taxon>Legionella</taxon>
    </lineage>
</organism>
<dbReference type="Proteomes" id="UP000054869">
    <property type="component" value="Unassembled WGS sequence"/>
</dbReference>
<dbReference type="OrthoDB" id="5651342at2"/>
<feature type="transmembrane region" description="Helical" evidence="1">
    <location>
        <begin position="53"/>
        <end position="79"/>
    </location>
</feature>